<comment type="caution">
    <text evidence="1">The sequence shown here is derived from an EMBL/GenBank/DDBJ whole genome shotgun (WGS) entry which is preliminary data.</text>
</comment>
<sequence length="78" mass="8666">MVIYTHKQRHYLPEMRLTSAGFSYEAATSQSSVADDSVIRAITIDRMLGLRVNGIVAAEPGINKLAQFRSVLDGLREE</sequence>
<dbReference type="EMBL" id="NMUH01004329">
    <property type="protein sequence ID" value="MQM09263.1"/>
    <property type="molecule type" value="Genomic_DNA"/>
</dbReference>
<reference evidence="1" key="1">
    <citation type="submission" date="2017-07" db="EMBL/GenBank/DDBJ databases">
        <title>Taro Niue Genome Assembly and Annotation.</title>
        <authorList>
            <person name="Atibalentja N."/>
            <person name="Keating K."/>
            <person name="Fields C.J."/>
        </authorList>
    </citation>
    <scope>NUCLEOTIDE SEQUENCE</scope>
    <source>
        <strain evidence="1">Niue_2</strain>
        <tissue evidence="1">Leaf</tissue>
    </source>
</reference>
<keyword evidence="2" id="KW-1185">Reference proteome</keyword>
<evidence type="ECO:0000313" key="2">
    <source>
        <dbReference type="Proteomes" id="UP000652761"/>
    </source>
</evidence>
<evidence type="ECO:0000313" key="1">
    <source>
        <dbReference type="EMBL" id="MQM09263.1"/>
    </source>
</evidence>
<proteinExistence type="predicted"/>
<accession>A0A843WD62</accession>
<dbReference type="Proteomes" id="UP000652761">
    <property type="component" value="Unassembled WGS sequence"/>
</dbReference>
<gene>
    <name evidence="1" type="ORF">Taro_042130</name>
</gene>
<protein>
    <submittedName>
        <fullName evidence="1">Uncharacterized protein</fullName>
    </submittedName>
</protein>
<name>A0A843WD62_COLES</name>
<organism evidence="1 2">
    <name type="scientific">Colocasia esculenta</name>
    <name type="common">Wild taro</name>
    <name type="synonym">Arum esculentum</name>
    <dbReference type="NCBI Taxonomy" id="4460"/>
    <lineage>
        <taxon>Eukaryota</taxon>
        <taxon>Viridiplantae</taxon>
        <taxon>Streptophyta</taxon>
        <taxon>Embryophyta</taxon>
        <taxon>Tracheophyta</taxon>
        <taxon>Spermatophyta</taxon>
        <taxon>Magnoliopsida</taxon>
        <taxon>Liliopsida</taxon>
        <taxon>Araceae</taxon>
        <taxon>Aroideae</taxon>
        <taxon>Colocasieae</taxon>
        <taxon>Colocasia</taxon>
    </lineage>
</organism>
<dbReference type="AlphaFoldDB" id="A0A843WD62"/>